<dbReference type="GO" id="GO:0015485">
    <property type="term" value="F:cholesterol binding"/>
    <property type="evidence" value="ECO:0007669"/>
    <property type="project" value="TreeGrafter"/>
</dbReference>
<dbReference type="SMART" id="SM00233">
    <property type="entry name" value="PH"/>
    <property type="match status" value="1"/>
</dbReference>
<evidence type="ECO:0000256" key="1">
    <source>
        <dbReference type="ARBA" id="ARBA00008842"/>
    </source>
</evidence>
<dbReference type="GO" id="GO:0031965">
    <property type="term" value="C:nuclear membrane"/>
    <property type="evidence" value="ECO:0007669"/>
    <property type="project" value="TreeGrafter"/>
</dbReference>
<protein>
    <recommendedName>
        <fullName evidence="5">PH domain-containing protein</fullName>
    </recommendedName>
</protein>
<proteinExistence type="inferred from homology"/>
<evidence type="ECO:0000313" key="6">
    <source>
        <dbReference type="EMBL" id="POI25187.1"/>
    </source>
</evidence>
<sequence>MNCTQEPQKQEGCLLKKRKWPLKGWHKRYFFLDRGILKYSKCQADIERGKLHGCIDVGLSVMSVKKSTKCIDLDTEEQIYHLKVKSQELFDEWVAKLRHHRMYRQNEISMFPHDVNNLFFPVSTTVDSGPGLCDLTPSRKQSLLCYPNAYGILFPGRVAVQSEWAHFTLPVVQEFSSYCFDGTPEQSAAHLSLCTEESPSVKF</sequence>
<dbReference type="GO" id="GO:0005886">
    <property type="term" value="C:plasma membrane"/>
    <property type="evidence" value="ECO:0007669"/>
    <property type="project" value="TreeGrafter"/>
</dbReference>
<dbReference type="Pfam" id="PF15409">
    <property type="entry name" value="PH_8"/>
    <property type="match status" value="1"/>
</dbReference>
<evidence type="ECO:0000313" key="7">
    <source>
        <dbReference type="Proteomes" id="UP000237246"/>
    </source>
</evidence>
<dbReference type="GO" id="GO:0006869">
    <property type="term" value="P:lipid transport"/>
    <property type="evidence" value="ECO:0007669"/>
    <property type="project" value="UniProtKB-KW"/>
</dbReference>
<comment type="similarity">
    <text evidence="1">Belongs to the OSBP family.</text>
</comment>
<dbReference type="InterPro" id="IPR000648">
    <property type="entry name" value="Oxysterol-bd"/>
</dbReference>
<evidence type="ECO:0000256" key="3">
    <source>
        <dbReference type="ARBA" id="ARBA00023055"/>
    </source>
</evidence>
<dbReference type="GO" id="GO:0097038">
    <property type="term" value="C:perinuclear endoplasmic reticulum"/>
    <property type="evidence" value="ECO:0007669"/>
    <property type="project" value="TreeGrafter"/>
</dbReference>
<organism evidence="6 7">
    <name type="scientific">Bambusicola thoracicus</name>
    <name type="common">Chinese bamboo-partridge</name>
    <name type="synonym">Perdix thoracica</name>
    <dbReference type="NCBI Taxonomy" id="9083"/>
    <lineage>
        <taxon>Eukaryota</taxon>
        <taxon>Metazoa</taxon>
        <taxon>Chordata</taxon>
        <taxon>Craniata</taxon>
        <taxon>Vertebrata</taxon>
        <taxon>Euteleostomi</taxon>
        <taxon>Archelosauria</taxon>
        <taxon>Archosauria</taxon>
        <taxon>Dinosauria</taxon>
        <taxon>Saurischia</taxon>
        <taxon>Theropoda</taxon>
        <taxon>Coelurosauria</taxon>
        <taxon>Aves</taxon>
        <taxon>Neognathae</taxon>
        <taxon>Galloanserae</taxon>
        <taxon>Galliformes</taxon>
        <taxon>Phasianidae</taxon>
        <taxon>Perdicinae</taxon>
        <taxon>Bambusicola</taxon>
    </lineage>
</organism>
<keyword evidence="7" id="KW-1185">Reference proteome</keyword>
<keyword evidence="2" id="KW-0813">Transport</keyword>
<evidence type="ECO:0000256" key="2">
    <source>
        <dbReference type="ARBA" id="ARBA00022448"/>
    </source>
</evidence>
<feature type="domain" description="PH" evidence="5">
    <location>
        <begin position="7"/>
        <end position="102"/>
    </location>
</feature>
<dbReference type="Gene3D" id="2.30.29.30">
    <property type="entry name" value="Pleckstrin-homology domain (PH domain)/Phosphotyrosine-binding domain (PTB)"/>
    <property type="match status" value="1"/>
</dbReference>
<evidence type="ECO:0000256" key="4">
    <source>
        <dbReference type="ARBA" id="ARBA00023121"/>
    </source>
</evidence>
<gene>
    <name evidence="6" type="ORF">CIB84_011063</name>
</gene>
<dbReference type="Proteomes" id="UP000237246">
    <property type="component" value="Unassembled WGS sequence"/>
</dbReference>
<dbReference type="CDD" id="cd13287">
    <property type="entry name" value="PH_ORP3_ORP6_ORP7"/>
    <property type="match status" value="1"/>
</dbReference>
<dbReference type="EMBL" id="PPHD01035914">
    <property type="protein sequence ID" value="POI25187.1"/>
    <property type="molecule type" value="Genomic_DNA"/>
</dbReference>
<evidence type="ECO:0000259" key="5">
    <source>
        <dbReference type="PROSITE" id="PS50003"/>
    </source>
</evidence>
<comment type="caution">
    <text evidence="6">The sequence shown here is derived from an EMBL/GenBank/DDBJ whole genome shotgun (WGS) entry which is preliminary data.</text>
</comment>
<dbReference type="FunFam" id="2.30.29.30:FF:000011">
    <property type="entry name" value="Oxysterol-binding protein"/>
    <property type="match status" value="1"/>
</dbReference>
<name>A0A2P4SM39_BAMTH</name>
<dbReference type="PANTHER" id="PTHR10972">
    <property type="entry name" value="OXYSTEROL-BINDING PROTEIN-RELATED"/>
    <property type="match status" value="1"/>
</dbReference>
<keyword evidence="4" id="KW-0446">Lipid-binding</keyword>
<dbReference type="GO" id="GO:0005829">
    <property type="term" value="C:cytosol"/>
    <property type="evidence" value="ECO:0007669"/>
    <property type="project" value="TreeGrafter"/>
</dbReference>
<dbReference type="OrthoDB" id="1854502at2759"/>
<dbReference type="InterPro" id="IPR011993">
    <property type="entry name" value="PH-like_dom_sf"/>
</dbReference>
<dbReference type="AlphaFoldDB" id="A0A2P4SM39"/>
<reference evidence="6 7" key="1">
    <citation type="submission" date="2018-01" db="EMBL/GenBank/DDBJ databases">
        <title>Comparison of the Chinese Bamboo Partridge and Red Junglefowl genome sequences highlights the importance of demography in genome evolution.</title>
        <authorList>
            <person name="Tiley G.P."/>
            <person name="Kimball R.T."/>
            <person name="Braun E.L."/>
            <person name="Burleigh J.G."/>
        </authorList>
    </citation>
    <scope>NUCLEOTIDE SEQUENCE [LARGE SCALE GENOMIC DNA]</scope>
    <source>
        <strain evidence="6">RTK389</strain>
        <tissue evidence="6">Blood</tissue>
    </source>
</reference>
<dbReference type="SUPFAM" id="SSF50729">
    <property type="entry name" value="PH domain-like"/>
    <property type="match status" value="1"/>
</dbReference>
<accession>A0A2P4SM39</accession>
<dbReference type="PANTHER" id="PTHR10972:SF15">
    <property type="entry name" value="OXYSTEROL-BINDING PROTEIN-RELATED PROTEIN 3"/>
    <property type="match status" value="1"/>
</dbReference>
<dbReference type="InterPro" id="IPR041680">
    <property type="entry name" value="PH_8"/>
</dbReference>
<dbReference type="InterPro" id="IPR001849">
    <property type="entry name" value="PH_domain"/>
</dbReference>
<keyword evidence="3" id="KW-0445">Lipid transport</keyword>
<dbReference type="PROSITE" id="PS50003">
    <property type="entry name" value="PH_DOMAIN"/>
    <property type="match status" value="1"/>
</dbReference>